<keyword evidence="4" id="KW-0812">Transmembrane</keyword>
<dbReference type="Pfam" id="PF05230">
    <property type="entry name" value="MASE2"/>
    <property type="match status" value="1"/>
</dbReference>
<comment type="cofactor">
    <cofactor evidence="1">
        <name>Mg(2+)</name>
        <dbReference type="ChEBI" id="CHEBI:18420"/>
    </cofactor>
</comment>
<sequence length="345" mass="37232">MAARAPRRMSRLPRRVYPFRVLGMGLAGIASAVVLYERQAGWPTWGWMLVIALAWPQLAWLRSRRSRDPHRTEVGNLLMDSALAGSLAALLHFNLLPSVLVLTLATVDKISTGLPRLWLRSLPWMLGGLLITSLATGFAAAPHTSMAVIVACLPMMILHTIGVALASQDLVQQIRGKNRQLDLLSRIDGLTGVTSRRHWQQQAEALLAEARVHGRAALLMIDIDRFKDINDHVGHAAGDEILRALGEILLQLQARPGLAGRYGGDEFALVVPDVDHAAAAALAERLRATVAVRTAGGPGPEATISIGLAMVDTAHRSLRDWIEAADAALYRAKGAGRNCVETSPG</sequence>
<evidence type="ECO:0000313" key="7">
    <source>
        <dbReference type="Proteomes" id="UP000298681"/>
    </source>
</evidence>
<dbReference type="PANTHER" id="PTHR45138">
    <property type="entry name" value="REGULATORY COMPONENTS OF SENSORY TRANSDUCTION SYSTEM"/>
    <property type="match status" value="1"/>
</dbReference>
<dbReference type="Pfam" id="PF00990">
    <property type="entry name" value="GGDEF"/>
    <property type="match status" value="1"/>
</dbReference>
<keyword evidence="4" id="KW-1133">Transmembrane helix</keyword>
<keyword evidence="7" id="KW-1185">Reference proteome</keyword>
<evidence type="ECO:0000256" key="2">
    <source>
        <dbReference type="ARBA" id="ARBA00012528"/>
    </source>
</evidence>
<gene>
    <name evidence="6" type="ORF">E4582_04505</name>
</gene>
<dbReference type="InterPro" id="IPR029787">
    <property type="entry name" value="Nucleotide_cyclase"/>
</dbReference>
<dbReference type="Gene3D" id="3.30.70.270">
    <property type="match status" value="1"/>
</dbReference>
<dbReference type="GO" id="GO:0052621">
    <property type="term" value="F:diguanylate cyclase activity"/>
    <property type="evidence" value="ECO:0007669"/>
    <property type="project" value="UniProtKB-EC"/>
</dbReference>
<dbReference type="PROSITE" id="PS50887">
    <property type="entry name" value="GGDEF"/>
    <property type="match status" value="1"/>
</dbReference>
<comment type="caution">
    <text evidence="6">The sequence shown here is derived from an EMBL/GenBank/DDBJ whole genome shotgun (WGS) entry which is preliminary data.</text>
</comment>
<dbReference type="AlphaFoldDB" id="A0A4Z1REL8"/>
<dbReference type="InterPro" id="IPR050469">
    <property type="entry name" value="Diguanylate_Cyclase"/>
</dbReference>
<dbReference type="EC" id="2.7.7.65" evidence="2"/>
<evidence type="ECO:0000256" key="4">
    <source>
        <dbReference type="SAM" id="Phobius"/>
    </source>
</evidence>
<dbReference type="SMART" id="SM00267">
    <property type="entry name" value="GGDEF"/>
    <property type="match status" value="1"/>
</dbReference>
<dbReference type="CDD" id="cd01949">
    <property type="entry name" value="GGDEF"/>
    <property type="match status" value="1"/>
</dbReference>
<dbReference type="Proteomes" id="UP000298681">
    <property type="component" value="Unassembled WGS sequence"/>
</dbReference>
<evidence type="ECO:0000259" key="5">
    <source>
        <dbReference type="PROSITE" id="PS50887"/>
    </source>
</evidence>
<dbReference type="SUPFAM" id="SSF55073">
    <property type="entry name" value="Nucleotide cyclase"/>
    <property type="match status" value="1"/>
</dbReference>
<evidence type="ECO:0000313" key="6">
    <source>
        <dbReference type="EMBL" id="TKS55288.1"/>
    </source>
</evidence>
<feature type="domain" description="GGDEF" evidence="5">
    <location>
        <begin position="214"/>
        <end position="345"/>
    </location>
</feature>
<comment type="catalytic activity">
    <reaction evidence="3">
        <text>2 GTP = 3',3'-c-di-GMP + 2 diphosphate</text>
        <dbReference type="Rhea" id="RHEA:24898"/>
        <dbReference type="ChEBI" id="CHEBI:33019"/>
        <dbReference type="ChEBI" id="CHEBI:37565"/>
        <dbReference type="ChEBI" id="CHEBI:58805"/>
        <dbReference type="EC" id="2.7.7.65"/>
    </reaction>
</comment>
<reference evidence="6 7" key="1">
    <citation type="submission" date="2019-01" db="EMBL/GenBank/DDBJ databases">
        <authorList>
            <person name="Zhang S."/>
        </authorList>
    </citation>
    <scope>NUCLEOTIDE SEQUENCE [LARGE SCALE GENOMIC DNA]</scope>
    <source>
        <strain evidence="6 7">1626</strain>
    </source>
</reference>
<feature type="transmembrane region" description="Helical" evidence="4">
    <location>
        <begin position="148"/>
        <end position="167"/>
    </location>
</feature>
<evidence type="ECO:0000256" key="1">
    <source>
        <dbReference type="ARBA" id="ARBA00001946"/>
    </source>
</evidence>
<feature type="transmembrane region" description="Helical" evidence="4">
    <location>
        <begin position="42"/>
        <end position="61"/>
    </location>
</feature>
<name>A0A4Z1REL8_9GAMM</name>
<dbReference type="InterPro" id="IPR043128">
    <property type="entry name" value="Rev_trsase/Diguanyl_cyclase"/>
</dbReference>
<evidence type="ECO:0000256" key="3">
    <source>
        <dbReference type="ARBA" id="ARBA00034247"/>
    </source>
</evidence>
<dbReference type="PANTHER" id="PTHR45138:SF9">
    <property type="entry name" value="DIGUANYLATE CYCLASE DGCM-RELATED"/>
    <property type="match status" value="1"/>
</dbReference>
<dbReference type="EMBL" id="SPUH01000001">
    <property type="protein sequence ID" value="TKS55288.1"/>
    <property type="molecule type" value="Genomic_DNA"/>
</dbReference>
<keyword evidence="4" id="KW-0472">Membrane</keyword>
<proteinExistence type="predicted"/>
<accession>A0A4Z1REL8</accession>
<dbReference type="FunFam" id="3.30.70.270:FF:000001">
    <property type="entry name" value="Diguanylate cyclase domain protein"/>
    <property type="match status" value="1"/>
</dbReference>
<dbReference type="NCBIfam" id="TIGR00254">
    <property type="entry name" value="GGDEF"/>
    <property type="match status" value="1"/>
</dbReference>
<feature type="transmembrane region" description="Helical" evidence="4">
    <location>
        <begin position="122"/>
        <end position="141"/>
    </location>
</feature>
<dbReference type="InterPro" id="IPR000160">
    <property type="entry name" value="GGDEF_dom"/>
</dbReference>
<dbReference type="InterPro" id="IPR007894">
    <property type="entry name" value="MASE2"/>
</dbReference>
<feature type="transmembrane region" description="Helical" evidence="4">
    <location>
        <begin position="17"/>
        <end position="36"/>
    </location>
</feature>
<protein>
    <recommendedName>
        <fullName evidence="2">diguanylate cyclase</fullName>
        <ecNumber evidence="2">2.7.7.65</ecNumber>
    </recommendedName>
</protein>
<organism evidence="6 7">
    <name type="scientific">Luteimonas yindakuii</name>
    <dbReference type="NCBI Taxonomy" id="2565782"/>
    <lineage>
        <taxon>Bacteria</taxon>
        <taxon>Pseudomonadati</taxon>
        <taxon>Pseudomonadota</taxon>
        <taxon>Gammaproteobacteria</taxon>
        <taxon>Lysobacterales</taxon>
        <taxon>Lysobacteraceae</taxon>
        <taxon>Luteimonas</taxon>
    </lineage>
</organism>
<feature type="transmembrane region" description="Helical" evidence="4">
    <location>
        <begin position="82"/>
        <end position="102"/>
    </location>
</feature>